<dbReference type="InterPro" id="IPR011009">
    <property type="entry name" value="Kinase-like_dom_sf"/>
</dbReference>
<feature type="non-terminal residue" evidence="12">
    <location>
        <position position="1"/>
    </location>
</feature>
<evidence type="ECO:0000256" key="9">
    <source>
        <dbReference type="ARBA" id="ARBA00048659"/>
    </source>
</evidence>
<dbReference type="PROSITE" id="PS50011">
    <property type="entry name" value="PROTEIN_KINASE_DOM"/>
    <property type="match status" value="1"/>
</dbReference>
<dbReference type="AlphaFoldDB" id="X1QP79"/>
<dbReference type="PROSITE" id="PS00108">
    <property type="entry name" value="PROTEIN_KINASE_ST"/>
    <property type="match status" value="1"/>
</dbReference>
<dbReference type="GO" id="GO:0004694">
    <property type="term" value="F:eukaryotic translation initiation factor 2alpha kinase activity"/>
    <property type="evidence" value="ECO:0007669"/>
    <property type="project" value="TreeGrafter"/>
</dbReference>
<dbReference type="InterPro" id="IPR050339">
    <property type="entry name" value="CC_SR_Kinase"/>
</dbReference>
<comment type="similarity">
    <text evidence="8">Belongs to the protein kinase superfamily. Ser/Thr protein kinase family. GCN2 subfamily.</text>
</comment>
<dbReference type="InterPro" id="IPR008271">
    <property type="entry name" value="Ser/Thr_kinase_AS"/>
</dbReference>
<sequence length="104" mass="12183">NTIRLKKKFSIFREILDAFQEIHKEGVVHRDIKPQNLLIKDNKIKVADFGIAYRKDFPRITGDRERVGSRDFICPEAEDGKIDPDNRCDLYALGIFIYIFLIEV</sequence>
<evidence type="ECO:0000256" key="8">
    <source>
        <dbReference type="ARBA" id="ARBA00037982"/>
    </source>
</evidence>
<evidence type="ECO:0000256" key="1">
    <source>
        <dbReference type="ARBA" id="ARBA00012513"/>
    </source>
</evidence>
<organism evidence="12">
    <name type="scientific">marine sediment metagenome</name>
    <dbReference type="NCBI Taxonomy" id="412755"/>
    <lineage>
        <taxon>unclassified sequences</taxon>
        <taxon>metagenomes</taxon>
        <taxon>ecological metagenomes</taxon>
    </lineage>
</organism>
<evidence type="ECO:0000256" key="6">
    <source>
        <dbReference type="ARBA" id="ARBA00022840"/>
    </source>
</evidence>
<evidence type="ECO:0000259" key="11">
    <source>
        <dbReference type="PROSITE" id="PS50011"/>
    </source>
</evidence>
<comment type="caution">
    <text evidence="12">The sequence shown here is derived from an EMBL/GenBank/DDBJ whole genome shotgun (WGS) entry which is preliminary data.</text>
</comment>
<evidence type="ECO:0000256" key="7">
    <source>
        <dbReference type="ARBA" id="ARBA00023193"/>
    </source>
</evidence>
<name>X1QP79_9ZZZZ</name>
<dbReference type="GO" id="GO:0005737">
    <property type="term" value="C:cytoplasm"/>
    <property type="evidence" value="ECO:0007669"/>
    <property type="project" value="TreeGrafter"/>
</dbReference>
<dbReference type="EC" id="2.7.11.1" evidence="1"/>
<dbReference type="SUPFAM" id="SSF56112">
    <property type="entry name" value="Protein kinase-like (PK-like)"/>
    <property type="match status" value="1"/>
</dbReference>
<keyword evidence="4" id="KW-0547">Nucleotide-binding</keyword>
<dbReference type="GO" id="GO:0005634">
    <property type="term" value="C:nucleus"/>
    <property type="evidence" value="ECO:0007669"/>
    <property type="project" value="TreeGrafter"/>
</dbReference>
<dbReference type="Gene3D" id="1.10.510.10">
    <property type="entry name" value="Transferase(Phosphotransferase) domain 1"/>
    <property type="match status" value="1"/>
</dbReference>
<dbReference type="PANTHER" id="PTHR11042">
    <property type="entry name" value="EUKARYOTIC TRANSLATION INITIATION FACTOR 2-ALPHA KINASE EIF2-ALPHA KINASE -RELATED"/>
    <property type="match status" value="1"/>
</dbReference>
<evidence type="ECO:0000256" key="4">
    <source>
        <dbReference type="ARBA" id="ARBA00022741"/>
    </source>
</evidence>
<evidence type="ECO:0000313" key="12">
    <source>
        <dbReference type="EMBL" id="GAI45069.1"/>
    </source>
</evidence>
<evidence type="ECO:0000256" key="10">
    <source>
        <dbReference type="ARBA" id="ARBA00048977"/>
    </source>
</evidence>
<comment type="catalytic activity">
    <reaction evidence="9">
        <text>L-threonyl-[protein] + ATP = O-phospho-L-threonyl-[protein] + ADP + H(+)</text>
        <dbReference type="Rhea" id="RHEA:46608"/>
        <dbReference type="Rhea" id="RHEA-COMP:11060"/>
        <dbReference type="Rhea" id="RHEA-COMP:11605"/>
        <dbReference type="ChEBI" id="CHEBI:15378"/>
        <dbReference type="ChEBI" id="CHEBI:30013"/>
        <dbReference type="ChEBI" id="CHEBI:30616"/>
        <dbReference type="ChEBI" id="CHEBI:61977"/>
        <dbReference type="ChEBI" id="CHEBI:456216"/>
        <dbReference type="EC" id="2.7.11.1"/>
    </reaction>
    <physiologicalReaction direction="left-to-right" evidence="9">
        <dbReference type="Rhea" id="RHEA:46609"/>
    </physiologicalReaction>
</comment>
<feature type="domain" description="Protein kinase" evidence="11">
    <location>
        <begin position="1"/>
        <end position="104"/>
    </location>
</feature>
<comment type="catalytic activity">
    <reaction evidence="10">
        <text>L-seryl-[protein] + ATP = O-phospho-L-seryl-[protein] + ADP + H(+)</text>
        <dbReference type="Rhea" id="RHEA:17989"/>
        <dbReference type="Rhea" id="RHEA-COMP:9863"/>
        <dbReference type="Rhea" id="RHEA-COMP:11604"/>
        <dbReference type="ChEBI" id="CHEBI:15378"/>
        <dbReference type="ChEBI" id="CHEBI:29999"/>
        <dbReference type="ChEBI" id="CHEBI:30616"/>
        <dbReference type="ChEBI" id="CHEBI:83421"/>
        <dbReference type="ChEBI" id="CHEBI:456216"/>
        <dbReference type="EC" id="2.7.11.1"/>
    </reaction>
    <physiologicalReaction direction="left-to-right" evidence="10">
        <dbReference type="Rhea" id="RHEA:17990"/>
    </physiologicalReaction>
</comment>
<proteinExistence type="inferred from homology"/>
<dbReference type="EMBL" id="BARV01028159">
    <property type="protein sequence ID" value="GAI45069.1"/>
    <property type="molecule type" value="Genomic_DNA"/>
</dbReference>
<evidence type="ECO:0000256" key="2">
    <source>
        <dbReference type="ARBA" id="ARBA00022527"/>
    </source>
</evidence>
<accession>X1QP79</accession>
<reference evidence="12" key="1">
    <citation type="journal article" date="2014" name="Front. Microbiol.">
        <title>High frequency of phylogenetically diverse reductive dehalogenase-homologous genes in deep subseafloor sedimentary metagenomes.</title>
        <authorList>
            <person name="Kawai M."/>
            <person name="Futagami T."/>
            <person name="Toyoda A."/>
            <person name="Takaki Y."/>
            <person name="Nishi S."/>
            <person name="Hori S."/>
            <person name="Arai W."/>
            <person name="Tsubouchi T."/>
            <person name="Morono Y."/>
            <person name="Uchiyama I."/>
            <person name="Ito T."/>
            <person name="Fujiyama A."/>
            <person name="Inagaki F."/>
            <person name="Takami H."/>
        </authorList>
    </citation>
    <scope>NUCLEOTIDE SEQUENCE</scope>
    <source>
        <strain evidence="12">Expedition CK06-06</strain>
    </source>
</reference>
<keyword evidence="2" id="KW-0723">Serine/threonine-protein kinase</keyword>
<dbReference type="InterPro" id="IPR000719">
    <property type="entry name" value="Prot_kinase_dom"/>
</dbReference>
<dbReference type="GO" id="GO:0005524">
    <property type="term" value="F:ATP binding"/>
    <property type="evidence" value="ECO:0007669"/>
    <property type="project" value="UniProtKB-KW"/>
</dbReference>
<protein>
    <recommendedName>
        <fullName evidence="1">non-specific serine/threonine protein kinase</fullName>
        <ecNumber evidence="1">2.7.11.1</ecNumber>
    </recommendedName>
</protein>
<keyword evidence="3" id="KW-0808">Transferase</keyword>
<keyword evidence="6" id="KW-0067">ATP-binding</keyword>
<evidence type="ECO:0000256" key="5">
    <source>
        <dbReference type="ARBA" id="ARBA00022777"/>
    </source>
</evidence>
<dbReference type="PANTHER" id="PTHR11042:SF160">
    <property type="entry name" value="EUKARYOTIC TRANSLATION INITIATION FACTOR 2-ALPHA KINASE 1"/>
    <property type="match status" value="1"/>
</dbReference>
<dbReference type="GO" id="GO:0017148">
    <property type="term" value="P:negative regulation of translation"/>
    <property type="evidence" value="ECO:0007669"/>
    <property type="project" value="UniProtKB-KW"/>
</dbReference>
<gene>
    <name evidence="12" type="ORF">S06H3_45149</name>
</gene>
<evidence type="ECO:0000256" key="3">
    <source>
        <dbReference type="ARBA" id="ARBA00022679"/>
    </source>
</evidence>
<keyword evidence="7" id="KW-0652">Protein synthesis inhibitor</keyword>
<keyword evidence="5" id="KW-0418">Kinase</keyword>
<dbReference type="Pfam" id="PF00069">
    <property type="entry name" value="Pkinase"/>
    <property type="match status" value="1"/>
</dbReference>